<reference evidence="3" key="1">
    <citation type="journal article" date="2005" name="Nature">
        <title>The map-based sequence of the rice genome.</title>
        <authorList>
            <consortium name="International rice genome sequencing project (IRGSP)"/>
            <person name="Matsumoto T."/>
            <person name="Wu J."/>
            <person name="Kanamori H."/>
            <person name="Katayose Y."/>
            <person name="Fujisawa M."/>
            <person name="Namiki N."/>
            <person name="Mizuno H."/>
            <person name="Yamamoto K."/>
            <person name="Antonio B.A."/>
            <person name="Baba T."/>
            <person name="Sakata K."/>
            <person name="Nagamura Y."/>
            <person name="Aoki H."/>
            <person name="Arikawa K."/>
            <person name="Arita K."/>
            <person name="Bito T."/>
            <person name="Chiden Y."/>
            <person name="Fujitsuka N."/>
            <person name="Fukunaka R."/>
            <person name="Hamada M."/>
            <person name="Harada C."/>
            <person name="Hayashi A."/>
            <person name="Hijishita S."/>
            <person name="Honda M."/>
            <person name="Hosokawa S."/>
            <person name="Ichikawa Y."/>
            <person name="Idonuma A."/>
            <person name="Iijima M."/>
            <person name="Ikeda M."/>
            <person name="Ikeno M."/>
            <person name="Ito K."/>
            <person name="Ito S."/>
            <person name="Ito T."/>
            <person name="Ito Y."/>
            <person name="Ito Y."/>
            <person name="Iwabuchi A."/>
            <person name="Kamiya K."/>
            <person name="Karasawa W."/>
            <person name="Kurita K."/>
            <person name="Katagiri S."/>
            <person name="Kikuta A."/>
            <person name="Kobayashi H."/>
            <person name="Kobayashi N."/>
            <person name="Machita K."/>
            <person name="Maehara T."/>
            <person name="Masukawa M."/>
            <person name="Mizubayashi T."/>
            <person name="Mukai Y."/>
            <person name="Nagasaki H."/>
            <person name="Nagata Y."/>
            <person name="Naito S."/>
            <person name="Nakashima M."/>
            <person name="Nakama Y."/>
            <person name="Nakamichi Y."/>
            <person name="Nakamura M."/>
            <person name="Meguro A."/>
            <person name="Negishi M."/>
            <person name="Ohta I."/>
            <person name="Ohta T."/>
            <person name="Okamoto M."/>
            <person name="Ono N."/>
            <person name="Saji S."/>
            <person name="Sakaguchi M."/>
            <person name="Sakai K."/>
            <person name="Shibata M."/>
            <person name="Shimokawa T."/>
            <person name="Song J."/>
            <person name="Takazaki Y."/>
            <person name="Terasawa K."/>
            <person name="Tsugane M."/>
            <person name="Tsuji K."/>
            <person name="Ueda S."/>
            <person name="Waki K."/>
            <person name="Yamagata H."/>
            <person name="Yamamoto M."/>
            <person name="Yamamoto S."/>
            <person name="Yamane H."/>
            <person name="Yoshiki S."/>
            <person name="Yoshihara R."/>
            <person name="Yukawa K."/>
            <person name="Zhong H."/>
            <person name="Yano M."/>
            <person name="Yuan Q."/>
            <person name="Ouyang S."/>
            <person name="Liu J."/>
            <person name="Jones K.M."/>
            <person name="Gansberger K."/>
            <person name="Moffat K."/>
            <person name="Hill J."/>
            <person name="Bera J."/>
            <person name="Fadrosh D."/>
            <person name="Jin S."/>
            <person name="Johri S."/>
            <person name="Kim M."/>
            <person name="Overton L."/>
            <person name="Reardon M."/>
            <person name="Tsitrin T."/>
            <person name="Vuong H."/>
            <person name="Weaver B."/>
            <person name="Ciecko A."/>
            <person name="Tallon L."/>
            <person name="Jackson J."/>
            <person name="Pai G."/>
            <person name="Aken S.V."/>
            <person name="Utterback T."/>
            <person name="Reidmuller S."/>
            <person name="Feldblyum T."/>
            <person name="Hsiao J."/>
            <person name="Zismann V."/>
            <person name="Iobst S."/>
            <person name="de Vazeille A.R."/>
            <person name="Buell C.R."/>
            <person name="Ying K."/>
            <person name="Li Y."/>
            <person name="Lu T."/>
            <person name="Huang Y."/>
            <person name="Zhao Q."/>
            <person name="Feng Q."/>
            <person name="Zhang L."/>
            <person name="Zhu J."/>
            <person name="Weng Q."/>
            <person name="Mu J."/>
            <person name="Lu Y."/>
            <person name="Fan D."/>
            <person name="Liu Y."/>
            <person name="Guan J."/>
            <person name="Zhang Y."/>
            <person name="Yu S."/>
            <person name="Liu X."/>
            <person name="Zhang Y."/>
            <person name="Hong G."/>
            <person name="Han B."/>
            <person name="Choisne N."/>
            <person name="Demange N."/>
            <person name="Orjeda G."/>
            <person name="Samain S."/>
            <person name="Cattolico L."/>
            <person name="Pelletier E."/>
            <person name="Couloux A."/>
            <person name="Segurens B."/>
            <person name="Wincker P."/>
            <person name="D'Hont A."/>
            <person name="Scarpelli C."/>
            <person name="Weissenbach J."/>
            <person name="Salanoubat M."/>
            <person name="Quetier F."/>
            <person name="Yu Y."/>
            <person name="Kim H.R."/>
            <person name="Rambo T."/>
            <person name="Currie J."/>
            <person name="Collura K."/>
            <person name="Luo M."/>
            <person name="Yang T."/>
            <person name="Ammiraju J.S.S."/>
            <person name="Engler F."/>
            <person name="Soderlund C."/>
            <person name="Wing R.A."/>
            <person name="Palmer L.E."/>
            <person name="de la Bastide M."/>
            <person name="Spiegel L."/>
            <person name="Nascimento L."/>
            <person name="Zutavern T."/>
            <person name="O'Shaughnessy A."/>
            <person name="Dike S."/>
            <person name="Dedhia N."/>
            <person name="Preston R."/>
            <person name="Balija V."/>
            <person name="McCombie W.R."/>
            <person name="Chow T."/>
            <person name="Chen H."/>
            <person name="Chung M."/>
            <person name="Chen C."/>
            <person name="Shaw J."/>
            <person name="Wu H."/>
            <person name="Hsiao K."/>
            <person name="Chao Y."/>
            <person name="Chu M."/>
            <person name="Cheng C."/>
            <person name="Hour A."/>
            <person name="Lee P."/>
            <person name="Lin S."/>
            <person name="Lin Y."/>
            <person name="Liou J."/>
            <person name="Liu S."/>
            <person name="Hsing Y."/>
            <person name="Raghuvanshi S."/>
            <person name="Mohanty A."/>
            <person name="Bharti A.K."/>
            <person name="Gaur A."/>
            <person name="Gupta V."/>
            <person name="Kumar D."/>
            <person name="Ravi V."/>
            <person name="Vij S."/>
            <person name="Kapur A."/>
            <person name="Khurana P."/>
            <person name="Khurana P."/>
            <person name="Khurana J.P."/>
            <person name="Tyagi A.K."/>
            <person name="Gaikwad K."/>
            <person name="Singh A."/>
            <person name="Dalal V."/>
            <person name="Srivastava S."/>
            <person name="Dixit A."/>
            <person name="Pal A.K."/>
            <person name="Ghazi I.A."/>
            <person name="Yadav M."/>
            <person name="Pandit A."/>
            <person name="Bhargava A."/>
            <person name="Sureshbabu K."/>
            <person name="Batra K."/>
            <person name="Sharma T.R."/>
            <person name="Mohapatra T."/>
            <person name="Singh N.K."/>
            <person name="Messing J."/>
            <person name="Nelson A.B."/>
            <person name="Fuks G."/>
            <person name="Kavchok S."/>
            <person name="Keizer G."/>
            <person name="Linton E."/>
            <person name="Llaca V."/>
            <person name="Song R."/>
            <person name="Tanyolac B."/>
            <person name="Young S."/>
            <person name="Ho-Il K."/>
            <person name="Hahn J.H."/>
            <person name="Sangsakoo G."/>
            <person name="Vanavichit A."/>
            <person name="de Mattos Luiz.A.T."/>
            <person name="Zimmer P.D."/>
            <person name="Malone G."/>
            <person name="Dellagostin O."/>
            <person name="de Oliveira A.C."/>
            <person name="Bevan M."/>
            <person name="Bancroft I."/>
            <person name="Minx P."/>
            <person name="Cordum H."/>
            <person name="Wilson R."/>
            <person name="Cheng Z."/>
            <person name="Jin W."/>
            <person name="Jiang J."/>
            <person name="Leong S.A."/>
            <person name="Iwama H."/>
            <person name="Gojobori T."/>
            <person name="Itoh T."/>
            <person name="Niimura Y."/>
            <person name="Fujii Y."/>
            <person name="Habara T."/>
            <person name="Sakai H."/>
            <person name="Sato Y."/>
            <person name="Wilson G."/>
            <person name="Kumar K."/>
            <person name="McCouch S."/>
            <person name="Juretic N."/>
            <person name="Hoen D."/>
            <person name="Wright S."/>
            <person name="Bruskiewich R."/>
            <person name="Bureau T."/>
            <person name="Miyao A."/>
            <person name="Hirochika H."/>
            <person name="Nishikawa T."/>
            <person name="Kadowaki K."/>
            <person name="Sugiura M."/>
            <person name="Burr B."/>
            <person name="Sasaki T."/>
        </authorList>
    </citation>
    <scope>NUCLEOTIDE SEQUENCE [LARGE SCALE GENOMIC DNA]</scope>
    <source>
        <strain evidence="3">cv. Nipponbare</strain>
    </source>
</reference>
<keyword evidence="3" id="KW-1185">Reference proteome</keyword>
<feature type="region of interest" description="Disordered" evidence="1">
    <location>
        <begin position="285"/>
        <end position="306"/>
    </location>
</feature>
<gene>
    <name evidence="2" type="ordered locus">Os03g0792850</name>
    <name evidence="2" type="ORF">OSNPB_030792850</name>
</gene>
<name>A0A0P0W406_ORYSJ</name>
<evidence type="ECO:0000313" key="3">
    <source>
        <dbReference type="Proteomes" id="UP000059680"/>
    </source>
</evidence>
<evidence type="ECO:0000256" key="1">
    <source>
        <dbReference type="SAM" id="MobiDB-lite"/>
    </source>
</evidence>
<reference evidence="2 3" key="3">
    <citation type="journal article" date="2013" name="Rice">
        <title>Improvement of the Oryza sativa Nipponbare reference genome using next generation sequence and optical map data.</title>
        <authorList>
            <person name="Kawahara Y."/>
            <person name="de la Bastide M."/>
            <person name="Hamilton J.P."/>
            <person name="Kanamori H."/>
            <person name="McCombie W.R."/>
            <person name="Ouyang S."/>
            <person name="Schwartz D.C."/>
            <person name="Tanaka T."/>
            <person name="Wu J."/>
            <person name="Zhou S."/>
            <person name="Childs K.L."/>
            <person name="Davidson R.M."/>
            <person name="Lin H."/>
            <person name="Quesada-Ocampo L."/>
            <person name="Vaillancourt B."/>
            <person name="Sakai H."/>
            <person name="Lee S.S."/>
            <person name="Kim J."/>
            <person name="Numa H."/>
            <person name="Itoh T."/>
            <person name="Buell C.R."/>
            <person name="Matsumoto T."/>
        </authorList>
    </citation>
    <scope>NUCLEOTIDE SEQUENCE [LARGE SCALE GENOMIC DNA]</scope>
    <source>
        <strain evidence="3">cv. Nipponbare</strain>
    </source>
</reference>
<accession>A0A0P0W406</accession>
<reference evidence="2 3" key="2">
    <citation type="journal article" date="2013" name="Plant Cell Physiol.">
        <title>Rice Annotation Project Database (RAP-DB): an integrative and interactive database for rice genomics.</title>
        <authorList>
            <person name="Sakai H."/>
            <person name="Lee S.S."/>
            <person name="Tanaka T."/>
            <person name="Numa H."/>
            <person name="Kim J."/>
            <person name="Kawahara Y."/>
            <person name="Wakimoto H."/>
            <person name="Yang C.C."/>
            <person name="Iwamoto M."/>
            <person name="Abe T."/>
            <person name="Yamada Y."/>
            <person name="Muto A."/>
            <person name="Inokuchi H."/>
            <person name="Ikemura T."/>
            <person name="Matsumoto T."/>
            <person name="Sasaki T."/>
            <person name="Itoh T."/>
        </authorList>
    </citation>
    <scope>NUCLEOTIDE SEQUENCE [LARGE SCALE GENOMIC DNA]</scope>
    <source>
        <strain evidence="3">cv. Nipponbare</strain>
    </source>
</reference>
<protein>
    <submittedName>
        <fullName evidence="2">Os03g0792850 protein</fullName>
    </submittedName>
</protein>
<dbReference type="Gramene" id="Os03t0792850-00">
    <property type="protein sequence ID" value="Os03t0792850-00"/>
    <property type="gene ID" value="Os03g0792850"/>
</dbReference>
<organism evidence="2 3">
    <name type="scientific">Oryza sativa subsp. japonica</name>
    <name type="common">Rice</name>
    <dbReference type="NCBI Taxonomy" id="39947"/>
    <lineage>
        <taxon>Eukaryota</taxon>
        <taxon>Viridiplantae</taxon>
        <taxon>Streptophyta</taxon>
        <taxon>Embryophyta</taxon>
        <taxon>Tracheophyta</taxon>
        <taxon>Spermatophyta</taxon>
        <taxon>Magnoliopsida</taxon>
        <taxon>Liliopsida</taxon>
        <taxon>Poales</taxon>
        <taxon>Poaceae</taxon>
        <taxon>BOP clade</taxon>
        <taxon>Oryzoideae</taxon>
        <taxon>Oryzeae</taxon>
        <taxon>Oryzinae</taxon>
        <taxon>Oryza</taxon>
        <taxon>Oryza sativa</taxon>
    </lineage>
</organism>
<dbReference type="PaxDb" id="39947-A0A0P0W406"/>
<evidence type="ECO:0000313" key="2">
    <source>
        <dbReference type="EMBL" id="BAS86800.1"/>
    </source>
</evidence>
<dbReference type="Proteomes" id="UP000059680">
    <property type="component" value="Chromosome 3"/>
</dbReference>
<feature type="non-terminal residue" evidence="2">
    <location>
        <position position="1"/>
    </location>
</feature>
<dbReference type="FunCoup" id="A0A0P0W406">
    <property type="interactions" value="4"/>
</dbReference>
<dbReference type="AlphaFoldDB" id="A0A0P0W406"/>
<proteinExistence type="predicted"/>
<dbReference type="EMBL" id="AP014959">
    <property type="protein sequence ID" value="BAS86800.1"/>
    <property type="molecule type" value="Genomic_DNA"/>
</dbReference>
<sequence>AVAERRAVGEGAGEVDVVGELAGVLGVGVDDAPRPGQVRHALGRHEHGVLALPGEVDGVLGLAVEPEDAPMALEVARRHALGVLVEEAEEVDLDVLPRPRRRAGVGGEALEEAVVEALRVGGGGVLVAVGGPADLADDDGHVAVADALERRHQRVEVGVEHVGVGDAVVHHRRRAAVEEGEVDGEVVVEVEADERVDVDGERRAVVGQELHHLRHQVGDVGAEPPRRRHLLVLRRVVYVGVERHGGLDAVAEAGVVQRVLDVHQRRQRHLVERAIVCRQERLVPDGDVPAQEPHTSHITTPRAAAP</sequence>
<dbReference type="eggNOG" id="ENOG502R5CW">
    <property type="taxonomic scope" value="Eukaryota"/>
</dbReference>
<dbReference type="InParanoid" id="A0A0P0W406"/>